<dbReference type="PANTHER" id="PTHR42892">
    <property type="entry name" value="GLUCOSAMINE-6-PHOSPHATE DEAMINASE-LIKE PROTEIN BT_0258-RELATED"/>
    <property type="match status" value="1"/>
</dbReference>
<proteinExistence type="predicted"/>
<gene>
    <name evidence="2" type="ORF">GCM10025789_06380</name>
</gene>
<dbReference type="EMBL" id="BAABLV010000009">
    <property type="protein sequence ID" value="GAA4892130.1"/>
    <property type="molecule type" value="Genomic_DNA"/>
</dbReference>
<feature type="domain" description="Glucosamine/galactosamine-6-phosphate isomerase" evidence="1">
    <location>
        <begin position="2"/>
        <end position="104"/>
    </location>
</feature>
<dbReference type="InterPro" id="IPR052960">
    <property type="entry name" value="GlcN6P_deaminase-like"/>
</dbReference>
<dbReference type="PANTHER" id="PTHR42892:SF1">
    <property type="entry name" value="GLUCOSAMINE-6-PHOSPHATE ISOMERASE"/>
    <property type="match status" value="1"/>
</dbReference>
<dbReference type="Pfam" id="PF01182">
    <property type="entry name" value="Glucosamine_iso"/>
    <property type="match status" value="1"/>
</dbReference>
<sequence>MALLGVGVNGHIAFNEPDHADFADPRLVRLVDLDLASRQQQVDEGLFSRIDEVPKQALTLTVPALLNSRVWLVSVLGRAKGAAVRSMLTQPISEKLPATIVRKHPQAWIYLDRGAASSLDGSTP</sequence>
<dbReference type="Gene3D" id="3.40.50.1360">
    <property type="match status" value="1"/>
</dbReference>
<dbReference type="InterPro" id="IPR037171">
    <property type="entry name" value="NagB/RpiA_transferase-like"/>
</dbReference>
<dbReference type="InterPro" id="IPR006148">
    <property type="entry name" value="Glc/Gal-6P_isomerase"/>
</dbReference>
<evidence type="ECO:0000259" key="1">
    <source>
        <dbReference type="Pfam" id="PF01182"/>
    </source>
</evidence>
<evidence type="ECO:0000313" key="3">
    <source>
        <dbReference type="Proteomes" id="UP001501521"/>
    </source>
</evidence>
<accession>A0ABP9F1Z0</accession>
<dbReference type="Proteomes" id="UP001501521">
    <property type="component" value="Unassembled WGS sequence"/>
</dbReference>
<organism evidence="2 3">
    <name type="scientific">Tessaracoccus lubricantis</name>
    <dbReference type="NCBI Taxonomy" id="545543"/>
    <lineage>
        <taxon>Bacteria</taxon>
        <taxon>Bacillati</taxon>
        <taxon>Actinomycetota</taxon>
        <taxon>Actinomycetes</taxon>
        <taxon>Propionibacteriales</taxon>
        <taxon>Propionibacteriaceae</taxon>
        <taxon>Tessaracoccus</taxon>
    </lineage>
</organism>
<keyword evidence="3" id="KW-1185">Reference proteome</keyword>
<reference evidence="3" key="1">
    <citation type="journal article" date="2019" name="Int. J. Syst. Evol. Microbiol.">
        <title>The Global Catalogue of Microorganisms (GCM) 10K type strain sequencing project: providing services to taxonomists for standard genome sequencing and annotation.</title>
        <authorList>
            <consortium name="The Broad Institute Genomics Platform"/>
            <consortium name="The Broad Institute Genome Sequencing Center for Infectious Disease"/>
            <person name="Wu L."/>
            <person name="Ma J."/>
        </authorList>
    </citation>
    <scope>NUCLEOTIDE SEQUENCE [LARGE SCALE GENOMIC DNA]</scope>
    <source>
        <strain evidence="3">JCM 19125</strain>
    </source>
</reference>
<name>A0ABP9F1Z0_9ACTN</name>
<protein>
    <recommendedName>
        <fullName evidence="1">Glucosamine/galactosamine-6-phosphate isomerase domain-containing protein</fullName>
    </recommendedName>
</protein>
<evidence type="ECO:0000313" key="2">
    <source>
        <dbReference type="EMBL" id="GAA4892130.1"/>
    </source>
</evidence>
<dbReference type="SUPFAM" id="SSF100950">
    <property type="entry name" value="NagB/RpiA/CoA transferase-like"/>
    <property type="match status" value="1"/>
</dbReference>
<comment type="caution">
    <text evidence="2">The sequence shown here is derived from an EMBL/GenBank/DDBJ whole genome shotgun (WGS) entry which is preliminary data.</text>
</comment>